<reference evidence="2" key="1">
    <citation type="journal article" date="2019" name="Int. J. Syst. Evol. Microbiol.">
        <title>The Global Catalogue of Microorganisms (GCM) 10K type strain sequencing project: providing services to taxonomists for standard genome sequencing and annotation.</title>
        <authorList>
            <consortium name="The Broad Institute Genomics Platform"/>
            <consortium name="The Broad Institute Genome Sequencing Center for Infectious Disease"/>
            <person name="Wu L."/>
            <person name="Ma J."/>
        </authorList>
    </citation>
    <scope>NUCLEOTIDE SEQUENCE [LARGE SCALE GENOMIC DNA]</scope>
    <source>
        <strain evidence="2">KCTC 3950</strain>
    </source>
</reference>
<accession>A0ABW5PGX1</accession>
<gene>
    <name evidence="1" type="ORF">ACFSUF_18965</name>
</gene>
<dbReference type="Proteomes" id="UP001597541">
    <property type="component" value="Unassembled WGS sequence"/>
</dbReference>
<comment type="caution">
    <text evidence="1">The sequence shown here is derived from an EMBL/GenBank/DDBJ whole genome shotgun (WGS) entry which is preliminary data.</text>
</comment>
<dbReference type="Gene3D" id="3.30.2220.30">
    <property type="match status" value="1"/>
</dbReference>
<sequence length="129" mass="14343">MGKKLTITELIAQKEQLKQKTKRTLTLHIESLQGEIVIEEPSRALALEAIEMAQDDMKREMSDPFVVYNCVIEPNLKDPELLKAYGCVEPTDIVDMIFKPGEIGAISGHALQLAGYGDGVKKMITDLKN</sequence>
<organism evidence="1 2">
    <name type="scientific">Paenibacillus gansuensis</name>
    <dbReference type="NCBI Taxonomy" id="306542"/>
    <lineage>
        <taxon>Bacteria</taxon>
        <taxon>Bacillati</taxon>
        <taxon>Bacillota</taxon>
        <taxon>Bacilli</taxon>
        <taxon>Bacillales</taxon>
        <taxon>Paenibacillaceae</taxon>
        <taxon>Paenibacillus</taxon>
    </lineage>
</organism>
<keyword evidence="2" id="KW-1185">Reference proteome</keyword>
<dbReference type="Pfam" id="PF08890">
    <property type="entry name" value="Phage_TAC_5"/>
    <property type="match status" value="1"/>
</dbReference>
<dbReference type="InterPro" id="IPR014986">
    <property type="entry name" value="XkdN-like"/>
</dbReference>
<name>A0ABW5PGX1_9BACL</name>
<proteinExistence type="predicted"/>
<dbReference type="RefSeq" id="WP_377605425.1">
    <property type="nucleotide sequence ID" value="NZ_JBHUME010000012.1"/>
</dbReference>
<evidence type="ECO:0008006" key="3">
    <source>
        <dbReference type="Google" id="ProtNLM"/>
    </source>
</evidence>
<evidence type="ECO:0000313" key="1">
    <source>
        <dbReference type="EMBL" id="MFD2614498.1"/>
    </source>
</evidence>
<protein>
    <recommendedName>
        <fullName evidence="3">Phage XkdN-like protein</fullName>
    </recommendedName>
</protein>
<dbReference type="EMBL" id="JBHUME010000012">
    <property type="protein sequence ID" value="MFD2614498.1"/>
    <property type="molecule type" value="Genomic_DNA"/>
</dbReference>
<dbReference type="InterPro" id="IPR038559">
    <property type="entry name" value="XkdN-like_sf"/>
</dbReference>
<evidence type="ECO:0000313" key="2">
    <source>
        <dbReference type="Proteomes" id="UP001597541"/>
    </source>
</evidence>